<feature type="transmembrane region" description="Helical" evidence="1">
    <location>
        <begin position="6"/>
        <end position="23"/>
    </location>
</feature>
<accession>A0ABV6YSU8</accession>
<dbReference type="EMBL" id="JBHPBY010000029">
    <property type="protein sequence ID" value="MFC1849262.1"/>
    <property type="molecule type" value="Genomic_DNA"/>
</dbReference>
<evidence type="ECO:0000313" key="2">
    <source>
        <dbReference type="EMBL" id="MFC1849262.1"/>
    </source>
</evidence>
<sequence length="319" mass="36927">MSRKQYLIVIGLVLFILSAFFFMNKFQTDHKSSETKDTYAEPTPVTAQPLDVTAAVSLTDGNMVSDEIYKIKYKWETGPDWEPPRGTPLVFVHLQDENGVKLCQDDHTPPVPVKNWAANQAYEYERILYIPITLLKRQAYLLIGIYNDQDHGLFFSIKGLQKYNPYYRYLAREFELLPSRRKYSETLIKYTSGWYRPELDDKGEIARRWMKQKGICELVNPKTEAYLFINAWIPNMFFESPAQITISLAGTKLVVPAPENDNLIALFDIPAAQVGPADKVELVIETDNIYNPSDRKRSDQRELGILVKKIIFREKSQER</sequence>
<name>A0ABV6YSU8_UNCC1</name>
<protein>
    <submittedName>
        <fullName evidence="2">Uncharacterized protein</fullName>
    </submittedName>
</protein>
<evidence type="ECO:0000313" key="3">
    <source>
        <dbReference type="Proteomes" id="UP001594351"/>
    </source>
</evidence>
<reference evidence="2 3" key="1">
    <citation type="submission" date="2024-09" db="EMBL/GenBank/DDBJ databases">
        <title>Laminarin stimulates single cell rates of sulfate reduction while oxygen inhibits transcriptomic activity in coastal marine sediment.</title>
        <authorList>
            <person name="Lindsay M."/>
            <person name="Orcutt B."/>
            <person name="Emerson D."/>
            <person name="Stepanauskas R."/>
            <person name="D'Angelo T."/>
        </authorList>
    </citation>
    <scope>NUCLEOTIDE SEQUENCE [LARGE SCALE GENOMIC DNA]</scope>
    <source>
        <strain evidence="2">SAG AM-311-K15</strain>
    </source>
</reference>
<keyword evidence="1" id="KW-0472">Membrane</keyword>
<organism evidence="2 3">
    <name type="scientific">candidate division CSSED10-310 bacterium</name>
    <dbReference type="NCBI Taxonomy" id="2855610"/>
    <lineage>
        <taxon>Bacteria</taxon>
        <taxon>Bacteria division CSSED10-310</taxon>
    </lineage>
</organism>
<evidence type="ECO:0000256" key="1">
    <source>
        <dbReference type="SAM" id="Phobius"/>
    </source>
</evidence>
<keyword evidence="1" id="KW-0812">Transmembrane</keyword>
<keyword evidence="1" id="KW-1133">Transmembrane helix</keyword>
<comment type="caution">
    <text evidence="2">The sequence shown here is derived from an EMBL/GenBank/DDBJ whole genome shotgun (WGS) entry which is preliminary data.</text>
</comment>
<keyword evidence="3" id="KW-1185">Reference proteome</keyword>
<gene>
    <name evidence="2" type="ORF">ACFL27_03540</name>
</gene>
<dbReference type="Proteomes" id="UP001594351">
    <property type="component" value="Unassembled WGS sequence"/>
</dbReference>
<proteinExistence type="predicted"/>